<name>A0A6P8G314_CLUHA</name>
<feature type="region of interest" description="Disordered" evidence="9">
    <location>
        <begin position="312"/>
        <end position="345"/>
    </location>
</feature>
<keyword evidence="7" id="KW-0675">Receptor</keyword>
<dbReference type="CDD" id="cd00063">
    <property type="entry name" value="FN3"/>
    <property type="match status" value="2"/>
</dbReference>
<dbReference type="GO" id="GO:0016020">
    <property type="term" value="C:membrane"/>
    <property type="evidence" value="ECO:0007669"/>
    <property type="project" value="UniProtKB-SubCell"/>
</dbReference>
<feature type="transmembrane region" description="Helical" evidence="10">
    <location>
        <begin position="215"/>
        <end position="236"/>
    </location>
</feature>
<comment type="subcellular location">
    <subcellularLocation>
        <location evidence="1">Membrane</location>
        <topology evidence="1">Single-pass type I membrane protein</topology>
    </subcellularLocation>
</comment>
<dbReference type="PANTHER" id="PTHR48423">
    <property type="entry name" value="INTERLEUKIN-27 RECEPTOR SUBUNIT ALPHA"/>
    <property type="match status" value="1"/>
</dbReference>
<feature type="compositionally biased region" description="Polar residues" evidence="9">
    <location>
        <begin position="480"/>
        <end position="489"/>
    </location>
</feature>
<evidence type="ECO:0000256" key="6">
    <source>
        <dbReference type="ARBA" id="ARBA00023136"/>
    </source>
</evidence>
<keyword evidence="8" id="KW-0325">Glycoprotein</keyword>
<dbReference type="PROSITE" id="PS50853">
    <property type="entry name" value="FN3"/>
    <property type="match status" value="2"/>
</dbReference>
<keyword evidence="12" id="KW-1185">Reference proteome</keyword>
<evidence type="ECO:0000256" key="1">
    <source>
        <dbReference type="ARBA" id="ARBA00004479"/>
    </source>
</evidence>
<gene>
    <name evidence="13" type="primary">LOC116222992</name>
</gene>
<dbReference type="KEGG" id="char:116222992"/>
<organism evidence="12 13">
    <name type="scientific">Clupea harengus</name>
    <name type="common">Atlantic herring</name>
    <dbReference type="NCBI Taxonomy" id="7950"/>
    <lineage>
        <taxon>Eukaryota</taxon>
        <taxon>Metazoa</taxon>
        <taxon>Chordata</taxon>
        <taxon>Craniata</taxon>
        <taxon>Vertebrata</taxon>
        <taxon>Euteleostomi</taxon>
        <taxon>Actinopterygii</taxon>
        <taxon>Neopterygii</taxon>
        <taxon>Teleostei</taxon>
        <taxon>Clupei</taxon>
        <taxon>Clupeiformes</taxon>
        <taxon>Clupeoidei</taxon>
        <taxon>Clupeidae</taxon>
        <taxon>Clupea</taxon>
    </lineage>
</organism>
<evidence type="ECO:0000313" key="13">
    <source>
        <dbReference type="RefSeq" id="XP_031434323.2"/>
    </source>
</evidence>
<feature type="domain" description="Fibronectin type-III" evidence="11">
    <location>
        <begin position="14"/>
        <end position="111"/>
    </location>
</feature>
<dbReference type="RefSeq" id="XP_031434323.2">
    <property type="nucleotide sequence ID" value="XM_031578463.2"/>
</dbReference>
<dbReference type="InterPro" id="IPR003961">
    <property type="entry name" value="FN3_dom"/>
</dbReference>
<evidence type="ECO:0000256" key="2">
    <source>
        <dbReference type="ARBA" id="ARBA00022692"/>
    </source>
</evidence>
<dbReference type="InterPro" id="IPR052672">
    <property type="entry name" value="Type1_Cytokine_Rcpt_Type2"/>
</dbReference>
<evidence type="ECO:0000256" key="9">
    <source>
        <dbReference type="SAM" id="MobiDB-lite"/>
    </source>
</evidence>
<keyword evidence="2 10" id="KW-0812">Transmembrane</keyword>
<feature type="domain" description="Fibronectin type-III" evidence="11">
    <location>
        <begin position="115"/>
        <end position="211"/>
    </location>
</feature>
<feature type="non-terminal residue" evidence="13">
    <location>
        <position position="1"/>
    </location>
</feature>
<sequence length="489" mass="53532">VCVCVCVCVCAELPPVSRLVTFAQDGVLWVEWSGPAVEGPPVEYVLQWVSLLDGEWDWQKEPRNATKAYVKGNLQPFVPYNVTVVPIYHRRFREMHLRLPGKPETVATYLKEGVPDEAPTAVVSRTWKNSAELVWKEIPLEKQRGFITHYTIIYESKGVAVSEPVAPYVHSLILKNLTKETNYKLHIVAWTQAGSRMSDFFHMVTPKYDPGEIEMIVVCVCFGFLFLTILTIRLCFKNKETLKKKFWPQVPDPYNSTVAKWSPDLSARAGTPKETTLGDLSVVEVDVFDQKSLCDEDKTSLPALKKDKYLSEEHSSGIGGSSCMSSPRQSVSDSDEADSGQTTASTVQYSSVVGYKGQTPGGAASSSTAASSSSSSSSSSSTAAATPAPAHTFARSESTQPLLDCEEQQEGSGQSGAGRGGSLFRRPHGFGDADGSGSPTQLHPSEQDEQDSLEFCPVEQPQPQPQPQPADTHLPRPSYMPQQSGYRPQ</sequence>
<dbReference type="GeneID" id="116222992"/>
<reference evidence="13" key="1">
    <citation type="submission" date="2025-08" db="UniProtKB">
        <authorList>
            <consortium name="RefSeq"/>
        </authorList>
    </citation>
    <scope>IDENTIFICATION</scope>
</reference>
<evidence type="ECO:0000259" key="11">
    <source>
        <dbReference type="PROSITE" id="PS50853"/>
    </source>
</evidence>
<protein>
    <submittedName>
        <fullName evidence="13">Interleukin-6 receptor subunit beta-like</fullName>
    </submittedName>
</protein>
<dbReference type="OrthoDB" id="9934532at2759"/>
<evidence type="ECO:0000256" key="8">
    <source>
        <dbReference type="ARBA" id="ARBA00023180"/>
    </source>
</evidence>
<dbReference type="PANTHER" id="PTHR48423:SF1">
    <property type="entry name" value="INTERLEUKIN-27 RECEPTOR SUBUNIT ALPHA"/>
    <property type="match status" value="1"/>
</dbReference>
<evidence type="ECO:0000313" key="12">
    <source>
        <dbReference type="Proteomes" id="UP000515152"/>
    </source>
</evidence>
<dbReference type="SMART" id="SM00060">
    <property type="entry name" value="FN3"/>
    <property type="match status" value="2"/>
</dbReference>
<evidence type="ECO:0000256" key="3">
    <source>
        <dbReference type="ARBA" id="ARBA00022729"/>
    </source>
</evidence>
<proteinExistence type="predicted"/>
<keyword evidence="4" id="KW-0677">Repeat</keyword>
<feature type="compositionally biased region" description="Low complexity" evidence="9">
    <location>
        <begin position="363"/>
        <end position="390"/>
    </location>
</feature>
<dbReference type="Pfam" id="PF00041">
    <property type="entry name" value="fn3"/>
    <property type="match status" value="1"/>
</dbReference>
<evidence type="ECO:0000256" key="5">
    <source>
        <dbReference type="ARBA" id="ARBA00022989"/>
    </source>
</evidence>
<evidence type="ECO:0000256" key="4">
    <source>
        <dbReference type="ARBA" id="ARBA00022737"/>
    </source>
</evidence>
<keyword evidence="6 10" id="KW-0472">Membrane</keyword>
<keyword evidence="3" id="KW-0732">Signal</keyword>
<dbReference type="Proteomes" id="UP000515152">
    <property type="component" value="Chromosome 12"/>
</dbReference>
<accession>A0A6P8G314</accession>
<keyword evidence="5 10" id="KW-1133">Transmembrane helix</keyword>
<evidence type="ECO:0000256" key="10">
    <source>
        <dbReference type="SAM" id="Phobius"/>
    </source>
</evidence>
<dbReference type="AlphaFoldDB" id="A0A6P8G314"/>
<evidence type="ECO:0000256" key="7">
    <source>
        <dbReference type="ARBA" id="ARBA00023170"/>
    </source>
</evidence>
<feature type="region of interest" description="Disordered" evidence="9">
    <location>
        <begin position="358"/>
        <end position="489"/>
    </location>
</feature>